<keyword evidence="11" id="KW-1185">Reference proteome</keyword>
<dbReference type="NCBIfam" id="TIGR04056">
    <property type="entry name" value="OMP_RagA_SusC"/>
    <property type="match status" value="1"/>
</dbReference>
<evidence type="ECO:0000313" key="10">
    <source>
        <dbReference type="EMBL" id="RPE12516.1"/>
    </source>
</evidence>
<dbReference type="InterPro" id="IPR037066">
    <property type="entry name" value="Plug_dom_sf"/>
</dbReference>
<dbReference type="RefSeq" id="WP_123845027.1">
    <property type="nucleotide sequence ID" value="NZ_RPDH01000001.1"/>
</dbReference>
<dbReference type="InterPro" id="IPR023996">
    <property type="entry name" value="TonB-dep_OMP_SusC/RagA"/>
</dbReference>
<gene>
    <name evidence="10" type="ORF">EGT74_02885</name>
</gene>
<dbReference type="InterPro" id="IPR012910">
    <property type="entry name" value="Plug_dom"/>
</dbReference>
<protein>
    <submittedName>
        <fullName evidence="10">SusC/RagA family TonB-linked outer membrane protein</fullName>
    </submittedName>
</protein>
<keyword evidence="8" id="KW-0732">Signal</keyword>
<keyword evidence="5 7" id="KW-0472">Membrane</keyword>
<dbReference type="EMBL" id="RPDH01000001">
    <property type="protein sequence ID" value="RPE12516.1"/>
    <property type="molecule type" value="Genomic_DNA"/>
</dbReference>
<dbReference type="Pfam" id="PF13715">
    <property type="entry name" value="CarbopepD_reg_2"/>
    <property type="match status" value="1"/>
</dbReference>
<dbReference type="GO" id="GO:0009279">
    <property type="term" value="C:cell outer membrane"/>
    <property type="evidence" value="ECO:0007669"/>
    <property type="project" value="UniProtKB-SubCell"/>
</dbReference>
<dbReference type="InterPro" id="IPR039426">
    <property type="entry name" value="TonB-dep_rcpt-like"/>
</dbReference>
<evidence type="ECO:0000256" key="5">
    <source>
        <dbReference type="ARBA" id="ARBA00023136"/>
    </source>
</evidence>
<keyword evidence="4 7" id="KW-0812">Transmembrane</keyword>
<feature type="signal peptide" evidence="8">
    <location>
        <begin position="1"/>
        <end position="23"/>
    </location>
</feature>
<dbReference type="InterPro" id="IPR023997">
    <property type="entry name" value="TonB-dep_OMP_SusC/RagA_CS"/>
</dbReference>
<feature type="domain" description="TonB-dependent receptor plug" evidence="9">
    <location>
        <begin position="121"/>
        <end position="253"/>
    </location>
</feature>
<evidence type="ECO:0000256" key="2">
    <source>
        <dbReference type="ARBA" id="ARBA00022448"/>
    </source>
</evidence>
<evidence type="ECO:0000256" key="1">
    <source>
        <dbReference type="ARBA" id="ARBA00004571"/>
    </source>
</evidence>
<accession>A0A3N4PX79</accession>
<evidence type="ECO:0000256" key="4">
    <source>
        <dbReference type="ARBA" id="ARBA00022692"/>
    </source>
</evidence>
<feature type="chain" id="PRO_5018253677" evidence="8">
    <location>
        <begin position="24"/>
        <end position="1053"/>
    </location>
</feature>
<evidence type="ECO:0000313" key="11">
    <source>
        <dbReference type="Proteomes" id="UP000278351"/>
    </source>
</evidence>
<dbReference type="NCBIfam" id="TIGR04057">
    <property type="entry name" value="SusC_RagA_signa"/>
    <property type="match status" value="1"/>
</dbReference>
<dbReference type="Gene3D" id="2.40.170.20">
    <property type="entry name" value="TonB-dependent receptor, beta-barrel domain"/>
    <property type="match status" value="1"/>
</dbReference>
<comment type="subcellular location">
    <subcellularLocation>
        <location evidence="1 7">Cell outer membrane</location>
        <topology evidence="1 7">Multi-pass membrane protein</topology>
    </subcellularLocation>
</comment>
<dbReference type="SUPFAM" id="SSF56935">
    <property type="entry name" value="Porins"/>
    <property type="match status" value="1"/>
</dbReference>
<dbReference type="InterPro" id="IPR036942">
    <property type="entry name" value="Beta-barrel_TonB_sf"/>
</dbReference>
<dbReference type="AlphaFoldDB" id="A0A3N4PX79"/>
<dbReference type="Proteomes" id="UP000278351">
    <property type="component" value="Unassembled WGS sequence"/>
</dbReference>
<name>A0A3N4PX79_9BACT</name>
<keyword evidence="3 7" id="KW-1134">Transmembrane beta strand</keyword>
<evidence type="ECO:0000259" key="9">
    <source>
        <dbReference type="Pfam" id="PF07715"/>
    </source>
</evidence>
<evidence type="ECO:0000256" key="3">
    <source>
        <dbReference type="ARBA" id="ARBA00022452"/>
    </source>
</evidence>
<dbReference type="Pfam" id="PF07715">
    <property type="entry name" value="Plug"/>
    <property type="match status" value="1"/>
</dbReference>
<dbReference type="Gene3D" id="2.170.130.10">
    <property type="entry name" value="TonB-dependent receptor, plug domain"/>
    <property type="match status" value="1"/>
</dbReference>
<keyword evidence="2 7" id="KW-0813">Transport</keyword>
<dbReference type="PROSITE" id="PS52016">
    <property type="entry name" value="TONB_DEPENDENT_REC_3"/>
    <property type="match status" value="1"/>
</dbReference>
<proteinExistence type="inferred from homology"/>
<organism evidence="10 11">
    <name type="scientific">Chitinophaga lutea</name>
    <dbReference type="NCBI Taxonomy" id="2488634"/>
    <lineage>
        <taxon>Bacteria</taxon>
        <taxon>Pseudomonadati</taxon>
        <taxon>Bacteroidota</taxon>
        <taxon>Chitinophagia</taxon>
        <taxon>Chitinophagales</taxon>
        <taxon>Chitinophagaceae</taxon>
        <taxon>Chitinophaga</taxon>
    </lineage>
</organism>
<keyword evidence="6 7" id="KW-0998">Cell outer membrane</keyword>
<comment type="similarity">
    <text evidence="7">Belongs to the TonB-dependent receptor family.</text>
</comment>
<evidence type="ECO:0000256" key="7">
    <source>
        <dbReference type="PROSITE-ProRule" id="PRU01360"/>
    </source>
</evidence>
<reference evidence="10 11" key="1">
    <citation type="submission" date="2018-11" db="EMBL/GenBank/DDBJ databases">
        <title>Chitinophaga lutea sp.nov., isolate from arsenic contaminated soil.</title>
        <authorList>
            <person name="Zong Y."/>
        </authorList>
    </citation>
    <scope>NUCLEOTIDE SEQUENCE [LARGE SCALE GENOMIC DNA]</scope>
    <source>
        <strain evidence="10 11">ZY74</strain>
    </source>
</reference>
<evidence type="ECO:0000256" key="6">
    <source>
        <dbReference type="ARBA" id="ARBA00023237"/>
    </source>
</evidence>
<comment type="caution">
    <text evidence="10">The sequence shown here is derived from an EMBL/GenBank/DDBJ whole genome shotgun (WGS) entry which is preliminary data.</text>
</comment>
<sequence length="1053" mass="116611">MHKYTKSFLALLWMALTASAAFAQQKMITVKGIVYEKGSNQPLPGIAIWAGNPPKGVAVTGGDGSFTVTVPEGTDLNFRSLAYEQAKVKAREGATMRIQLSIKESKLDETVIIGYQKKKRETTTGSTVVISGKELQDVPVANVMELIQGKVPGLNIQNNTGAPGYAGTIQMRGVSSMNITGSGNDAFLSPTSPLFIVDGVQVDPNSNFEYGFQSSGPGLSPLSLIPQEDIESVQVLKDAQATAQYGSRGAYGVIIVTTKRGKSSVPIVAYTGNFFVNIPPTLRPVIGGHGERELRIWQAMLNTDSPYKTAGDINRTPFLADSLNPYYNQATDWQGLFYTYTYNQTHNMTVSGGDNKFNYKANLGYYNEKGIVKNTGFNRYSLGTNFQYMPSEKLRVFSNISTSLGVNSKGSGNGLQQADAADAGNNSSLLPPPSFYSSTASAIAALRTSNVNKTARVATSLEVDYELIKGLHAVSTFSFENTTATENNYRPAAINDNFSEVYSYSDRKSKVYNRNSLSYFRSWGAQVHNVTIGVFNELSRTTFQANVNRLQRTPGDSYYGPIGSDPYYNRGGVLPNAADLREMSIATSLTYDFRKKYVVDLSFRRDATSQAGRNTPFSNNPAVGLRWNFYKENIFEDASWLEYGSIRATWGRNMMPQGSIFDAYGTYDDRGGRRYNEELQSGIIYDDLPNANLKPKSATTYNLGFDLGLWQGKLQLEFDAYHRFVNNDILDVPLPSINGFKNVKSDDAAILNMGLETMITYRPLSKSSAFTWTITLTGALNKDYIARLPYGKREILRPDPTTGQMILRRVGRNTFTNVLYGSNGVYRNDGMVQVDPATGAPVAVAQNGSSVYSYLQGGDARWIDVNGDYLINTSDYVYAGSSQPLVTGGFNNFIQYKNYSLSINTSYTAIRSILNNAVAARFQNFSDPLGNSSLVPIDNYNYWKNNTSDAKYPNPYDYRRYPYLNPFRYDQTLFEEDGSYWKVNNITLSYNVDRSRLKRIGMSSARVYLSVANPVMWQSYTGPNAENVTALGRDDSKGYPMRRSVNLGLNAQF</sequence>
<evidence type="ECO:0000256" key="8">
    <source>
        <dbReference type="SAM" id="SignalP"/>
    </source>
</evidence>
<dbReference type="OrthoDB" id="9768177at2"/>